<protein>
    <submittedName>
        <fullName evidence="1">Uncharacterized protein</fullName>
    </submittedName>
</protein>
<organism evidence="1 2">
    <name type="scientific">Paraburkholderia bryophila</name>
    <dbReference type="NCBI Taxonomy" id="420952"/>
    <lineage>
        <taxon>Bacteria</taxon>
        <taxon>Pseudomonadati</taxon>
        <taxon>Pseudomonadota</taxon>
        <taxon>Betaproteobacteria</taxon>
        <taxon>Burkholderiales</taxon>
        <taxon>Burkholderiaceae</taxon>
        <taxon>Paraburkholderia</taxon>
    </lineage>
</organism>
<dbReference type="AlphaFoldDB" id="A0A7Y9WDB0"/>
<dbReference type="RefSeq" id="WP_179707498.1">
    <property type="nucleotide sequence ID" value="NZ_JACCAU010000001.1"/>
</dbReference>
<evidence type="ECO:0000313" key="1">
    <source>
        <dbReference type="EMBL" id="NYH17858.1"/>
    </source>
</evidence>
<sequence>MKPSEALALRRTEVLRILDAAAALNPRVFSSVARGDDSNSKPAHSHLFCNETFG</sequence>
<evidence type="ECO:0000313" key="2">
    <source>
        <dbReference type="Proteomes" id="UP000572540"/>
    </source>
</evidence>
<name>A0A7Y9WDB0_9BURK</name>
<reference evidence="1 2" key="1">
    <citation type="submission" date="2020-07" db="EMBL/GenBank/DDBJ databases">
        <title>Exploring microbial biodiversity for novel pathways involved in the catabolism of aromatic compounds derived from lignin.</title>
        <authorList>
            <person name="Elkins J."/>
        </authorList>
    </citation>
    <scope>NUCLEOTIDE SEQUENCE [LARGE SCALE GENOMIC DNA]</scope>
    <source>
        <strain evidence="1 2">H2C3B</strain>
    </source>
</reference>
<comment type="caution">
    <text evidence="1">The sequence shown here is derived from an EMBL/GenBank/DDBJ whole genome shotgun (WGS) entry which is preliminary data.</text>
</comment>
<dbReference type="EMBL" id="JACCAU010000001">
    <property type="protein sequence ID" value="NYH17858.1"/>
    <property type="molecule type" value="Genomic_DNA"/>
</dbReference>
<dbReference type="Proteomes" id="UP000572540">
    <property type="component" value="Unassembled WGS sequence"/>
</dbReference>
<accession>A0A7Y9WDB0</accession>
<proteinExistence type="predicted"/>
<gene>
    <name evidence="1" type="ORF">GGD41_005086</name>
</gene>